<dbReference type="AlphaFoldDB" id="A0A1F8AYS7"/>
<comment type="caution">
    <text evidence="1">The sequence shown here is derived from an EMBL/GenBank/DDBJ whole genome shotgun (WGS) entry which is preliminary data.</text>
</comment>
<evidence type="ECO:0000313" key="2">
    <source>
        <dbReference type="Proteomes" id="UP000177501"/>
    </source>
</evidence>
<accession>A0A1F8AYS7</accession>
<evidence type="ECO:0000313" key="1">
    <source>
        <dbReference type="EMBL" id="OGM56914.1"/>
    </source>
</evidence>
<dbReference type="Proteomes" id="UP000177501">
    <property type="component" value="Unassembled WGS sequence"/>
</dbReference>
<gene>
    <name evidence="1" type="ORF">A2955_03115</name>
</gene>
<protein>
    <submittedName>
        <fullName evidence="1">Uncharacterized protein</fullName>
    </submittedName>
</protein>
<proteinExistence type="predicted"/>
<dbReference type="EMBL" id="MGHA01000071">
    <property type="protein sequence ID" value="OGM56914.1"/>
    <property type="molecule type" value="Genomic_DNA"/>
</dbReference>
<organism evidence="1 2">
    <name type="scientific">Candidatus Woesebacteria bacterium RIFCSPLOWO2_01_FULL_37_19</name>
    <dbReference type="NCBI Taxonomy" id="1802514"/>
    <lineage>
        <taxon>Bacteria</taxon>
        <taxon>Candidatus Woeseibacteriota</taxon>
    </lineage>
</organism>
<dbReference type="STRING" id="1802514.A2955_03115"/>
<sequence>MAAIVSKRGTNAVAELEGQTLKFLILAVANLLVEQLPHLDSSNDYPRYGPWASFEKDLRWNRNYLLNGLHDLFQLLYESVDALFLPLDTRTYFSKEEALFIAKAFEAYDEWMIESWGRSWKESLNISDQVWDSLLSQLTKHKRS</sequence>
<reference evidence="1 2" key="1">
    <citation type="journal article" date="2016" name="Nat. Commun.">
        <title>Thousands of microbial genomes shed light on interconnected biogeochemical processes in an aquifer system.</title>
        <authorList>
            <person name="Anantharaman K."/>
            <person name="Brown C.T."/>
            <person name="Hug L.A."/>
            <person name="Sharon I."/>
            <person name="Castelle C.J."/>
            <person name="Probst A.J."/>
            <person name="Thomas B.C."/>
            <person name="Singh A."/>
            <person name="Wilkins M.J."/>
            <person name="Karaoz U."/>
            <person name="Brodie E.L."/>
            <person name="Williams K.H."/>
            <person name="Hubbard S.S."/>
            <person name="Banfield J.F."/>
        </authorList>
    </citation>
    <scope>NUCLEOTIDE SEQUENCE [LARGE SCALE GENOMIC DNA]</scope>
</reference>
<name>A0A1F8AYS7_9BACT</name>